<feature type="transmembrane region" description="Helical" evidence="1">
    <location>
        <begin position="78"/>
        <end position="102"/>
    </location>
</feature>
<protein>
    <submittedName>
        <fullName evidence="2">Uncharacterized protein</fullName>
    </submittedName>
</protein>
<feature type="transmembrane region" description="Helical" evidence="1">
    <location>
        <begin position="6"/>
        <end position="29"/>
    </location>
</feature>
<keyword evidence="3" id="KW-1185">Reference proteome</keyword>
<accession>A0ABT2ZIK7</accession>
<feature type="transmembrane region" description="Helical" evidence="1">
    <location>
        <begin position="41"/>
        <end position="72"/>
    </location>
</feature>
<dbReference type="EMBL" id="JAOWKZ010000001">
    <property type="protein sequence ID" value="MCV2870966.1"/>
    <property type="molecule type" value="Genomic_DNA"/>
</dbReference>
<evidence type="ECO:0000256" key="1">
    <source>
        <dbReference type="SAM" id="Phobius"/>
    </source>
</evidence>
<dbReference type="RefSeq" id="WP_263738160.1">
    <property type="nucleotide sequence ID" value="NZ_JAOWKZ010000001.1"/>
</dbReference>
<comment type="caution">
    <text evidence="2">The sequence shown here is derived from an EMBL/GenBank/DDBJ whole genome shotgun (WGS) entry which is preliminary data.</text>
</comment>
<keyword evidence="1" id="KW-1133">Transmembrane helix</keyword>
<keyword evidence="1" id="KW-0812">Transmembrane</keyword>
<proteinExistence type="predicted"/>
<keyword evidence="1" id="KW-0472">Membrane</keyword>
<organism evidence="2 3">
    <name type="scientific">Albidovulum litorale</name>
    <dbReference type="NCBI Taxonomy" id="2984134"/>
    <lineage>
        <taxon>Bacteria</taxon>
        <taxon>Pseudomonadati</taxon>
        <taxon>Pseudomonadota</taxon>
        <taxon>Alphaproteobacteria</taxon>
        <taxon>Rhodobacterales</taxon>
        <taxon>Paracoccaceae</taxon>
        <taxon>Albidovulum</taxon>
    </lineage>
</organism>
<gene>
    <name evidence="2" type="ORF">OEZ71_01525</name>
</gene>
<name>A0ABT2ZIK7_9RHOB</name>
<sequence length="112" mass="12211">MTSAQGAVSALYILFAILCVPPLLGVLIGMRRAHQATERSIGGSLFLVGALFSGAAFLFNLGVTIGAILGIARGVFEFGLIHVVAAALAWLCFWLWLTMVILRKRRSRHRNW</sequence>
<evidence type="ECO:0000313" key="3">
    <source>
        <dbReference type="Proteomes" id="UP001652564"/>
    </source>
</evidence>
<dbReference type="Proteomes" id="UP001652564">
    <property type="component" value="Unassembled WGS sequence"/>
</dbReference>
<reference evidence="2 3" key="1">
    <citation type="submission" date="2022-10" db="EMBL/GenBank/DDBJ databases">
        <title>Defluviimonas sp. nov., isolated from ocean surface sediments.</title>
        <authorList>
            <person name="He W."/>
            <person name="Wang L."/>
            <person name="Zhang D.-F."/>
        </authorList>
    </citation>
    <scope>NUCLEOTIDE SEQUENCE [LARGE SCALE GENOMIC DNA]</scope>
    <source>
        <strain evidence="2 3">WL0050</strain>
    </source>
</reference>
<evidence type="ECO:0000313" key="2">
    <source>
        <dbReference type="EMBL" id="MCV2870966.1"/>
    </source>
</evidence>